<dbReference type="Proteomes" id="UP001148203">
    <property type="component" value="Unassembled WGS sequence"/>
</dbReference>
<dbReference type="Gene3D" id="3.90.1150.170">
    <property type="match status" value="1"/>
</dbReference>
<organism evidence="7 8">
    <name type="scientific">Pseudomonas fontis</name>
    <dbReference type="NCBI Taxonomy" id="2942633"/>
    <lineage>
        <taxon>Bacteria</taxon>
        <taxon>Pseudomonadati</taxon>
        <taxon>Pseudomonadota</taxon>
        <taxon>Gammaproteobacteria</taxon>
        <taxon>Pseudomonadales</taxon>
        <taxon>Pseudomonadaceae</taxon>
        <taxon>Pseudomonas</taxon>
    </lineage>
</organism>
<reference evidence="7 8" key="1">
    <citation type="submission" date="2022-05" db="EMBL/GenBank/DDBJ databases">
        <title>Novel Pseudomonas spp. Isolated from a Rainbow Trout Aquaculture Facility.</title>
        <authorList>
            <person name="Testerman T."/>
            <person name="Graf J."/>
        </authorList>
    </citation>
    <scope>NUCLEOTIDE SEQUENCE [LARGE SCALE GENOMIC DNA]</scope>
    <source>
        <strain evidence="7 8">ID681</strain>
    </source>
</reference>
<comment type="caution">
    <text evidence="7">The sequence shown here is derived from an EMBL/GenBank/DDBJ whole genome shotgun (WGS) entry which is preliminary data.</text>
</comment>
<keyword evidence="3" id="KW-0210">Decarboxylase</keyword>
<dbReference type="SUPFAM" id="SSF53383">
    <property type="entry name" value="PLP-dependent transferases"/>
    <property type="match status" value="1"/>
</dbReference>
<evidence type="ECO:0000256" key="2">
    <source>
        <dbReference type="ARBA" id="ARBA00009533"/>
    </source>
</evidence>
<protein>
    <submittedName>
        <fullName evidence="7">Aminotransferase class I/II-fold pyridoxal phosphate-dependent enzyme</fullName>
    </submittedName>
</protein>
<keyword evidence="8" id="KW-1185">Reference proteome</keyword>
<dbReference type="InterPro" id="IPR002129">
    <property type="entry name" value="PyrdxlP-dep_de-COase"/>
</dbReference>
<keyword evidence="4 6" id="KW-0663">Pyridoxal phosphate</keyword>
<evidence type="ECO:0000256" key="5">
    <source>
        <dbReference type="ARBA" id="ARBA00023239"/>
    </source>
</evidence>
<evidence type="ECO:0000313" key="7">
    <source>
        <dbReference type="EMBL" id="MDD0990768.1"/>
    </source>
</evidence>
<evidence type="ECO:0000256" key="6">
    <source>
        <dbReference type="RuleBase" id="RU000382"/>
    </source>
</evidence>
<dbReference type="GO" id="GO:0008483">
    <property type="term" value="F:transaminase activity"/>
    <property type="evidence" value="ECO:0007669"/>
    <property type="project" value="UniProtKB-KW"/>
</dbReference>
<name>A0ABT5NRH1_9PSED</name>
<evidence type="ECO:0000256" key="4">
    <source>
        <dbReference type="ARBA" id="ARBA00022898"/>
    </source>
</evidence>
<comment type="cofactor">
    <cofactor evidence="1 6">
        <name>pyridoxal 5'-phosphate</name>
        <dbReference type="ChEBI" id="CHEBI:597326"/>
    </cofactor>
</comment>
<evidence type="ECO:0000256" key="1">
    <source>
        <dbReference type="ARBA" id="ARBA00001933"/>
    </source>
</evidence>
<evidence type="ECO:0000313" key="8">
    <source>
        <dbReference type="Proteomes" id="UP001148203"/>
    </source>
</evidence>
<gene>
    <name evidence="7" type="ORF">M5G11_09490</name>
</gene>
<keyword evidence="7" id="KW-0808">Transferase</keyword>
<evidence type="ECO:0000256" key="3">
    <source>
        <dbReference type="ARBA" id="ARBA00022793"/>
    </source>
</evidence>
<comment type="similarity">
    <text evidence="2 6">Belongs to the group II decarboxylase family.</text>
</comment>
<keyword evidence="5 6" id="KW-0456">Lyase</keyword>
<dbReference type="Pfam" id="PF00282">
    <property type="entry name" value="Pyridoxal_deC"/>
    <property type="match status" value="1"/>
</dbReference>
<dbReference type="PANTHER" id="PTHR45677">
    <property type="entry name" value="GLUTAMATE DECARBOXYLASE-RELATED"/>
    <property type="match status" value="1"/>
</dbReference>
<sequence>MNQDDYNALRARIERAYAPATFDKHGQTAVALMAEFLNGSQHSANAVLNWRAPTSNIEEAQALLNDGADVGELIQAIFAHGQTIHDPRYMGHQVPAPVPMSALFEAVSSLSNQGMTVYEMGPWSSAVERVMMQTLGEQLGLTPGFGGILTSGGSIANLTALLTARNIALQGTWANGISEGRDKAVIVAHGESHYSVERAAGILGMGTHNCLKAALDEHSKIDVAKLDEQLHSLRAQGKTVIAVVAAACSTRTGSYDPLRAIARVCKAHQVWLHVDAAHGAAAAFSDDYRHYLEGIEEADSVVWDAHKMLFMPALSTYLFYRKSANQYQALNQSASYLFDANAMLSEQYNTGLGTLECTKRAAAFSLWATWAVHGKQLFADLVNITYGMARTFARHMLQHPHFQLLNEPEANVLVFRYVPSALRGADAGVIGAFQVGLRKRLIESGEFYIVPAVDRGHQALRMVIMNPLTSEAEFAGLSAALQRHAEQMLAQN</sequence>
<keyword evidence="7" id="KW-0032">Aminotransferase</keyword>
<proteinExistence type="inferred from homology"/>
<dbReference type="InterPro" id="IPR015424">
    <property type="entry name" value="PyrdxlP-dep_Trfase"/>
</dbReference>
<dbReference type="EMBL" id="JAMDGY010000024">
    <property type="protein sequence ID" value="MDD0990768.1"/>
    <property type="molecule type" value="Genomic_DNA"/>
</dbReference>
<dbReference type="InterPro" id="IPR015421">
    <property type="entry name" value="PyrdxlP-dep_Trfase_major"/>
</dbReference>
<accession>A0ABT5NRH1</accession>
<dbReference type="PANTHER" id="PTHR45677:SF8">
    <property type="entry name" value="CYSTEINE SULFINIC ACID DECARBOXYLASE"/>
    <property type="match status" value="1"/>
</dbReference>
<dbReference type="Gene3D" id="3.40.640.10">
    <property type="entry name" value="Type I PLP-dependent aspartate aminotransferase-like (Major domain)"/>
    <property type="match status" value="1"/>
</dbReference>
<dbReference type="RefSeq" id="WP_273913090.1">
    <property type="nucleotide sequence ID" value="NZ_JAMDGX010000074.1"/>
</dbReference>